<dbReference type="EMBL" id="LSMT01000105">
    <property type="protein sequence ID" value="PFX27339.1"/>
    <property type="molecule type" value="Genomic_DNA"/>
</dbReference>
<accession>A0A2B4SE16</accession>
<dbReference type="Gene3D" id="3.40.50.1820">
    <property type="entry name" value="alpha/beta hydrolase"/>
    <property type="match status" value="1"/>
</dbReference>
<feature type="compositionally biased region" description="Basic and acidic residues" evidence="2">
    <location>
        <begin position="510"/>
        <end position="527"/>
    </location>
</feature>
<feature type="region of interest" description="Disordered" evidence="2">
    <location>
        <begin position="398"/>
        <end position="434"/>
    </location>
</feature>
<protein>
    <submittedName>
        <fullName evidence="4">Protein FAM135A</fullName>
    </submittedName>
</protein>
<dbReference type="AlphaFoldDB" id="A0A2B4SE16"/>
<dbReference type="OrthoDB" id="273452at2759"/>
<comment type="similarity">
    <text evidence="1">Belongs to the FAM135 family.</text>
</comment>
<feature type="compositionally biased region" description="Polar residues" evidence="2">
    <location>
        <begin position="639"/>
        <end position="678"/>
    </location>
</feature>
<dbReference type="SUPFAM" id="SSF53474">
    <property type="entry name" value="alpha/beta-Hydrolases"/>
    <property type="match status" value="1"/>
</dbReference>
<dbReference type="FunFam" id="3.40.50.1820:FF:000004">
    <property type="entry name" value="Protein FAM135A isoform a"/>
    <property type="match status" value="1"/>
</dbReference>
<feature type="compositionally biased region" description="Acidic residues" evidence="2">
    <location>
        <begin position="554"/>
        <end position="564"/>
    </location>
</feature>
<comment type="caution">
    <text evidence="4">The sequence shown here is derived from an EMBL/GenBank/DDBJ whole genome shotgun (WGS) entry which is preliminary data.</text>
</comment>
<organism evidence="4 5">
    <name type="scientific">Stylophora pistillata</name>
    <name type="common">Smooth cauliflower coral</name>
    <dbReference type="NCBI Taxonomy" id="50429"/>
    <lineage>
        <taxon>Eukaryota</taxon>
        <taxon>Metazoa</taxon>
        <taxon>Cnidaria</taxon>
        <taxon>Anthozoa</taxon>
        <taxon>Hexacorallia</taxon>
        <taxon>Scleractinia</taxon>
        <taxon>Astrocoeniina</taxon>
        <taxon>Pocilloporidae</taxon>
        <taxon>Stylophora</taxon>
    </lineage>
</organism>
<sequence length="1026" mass="113715">MSGDLQATIEFAVEFSTFHNIDLFQRGYYHVRCTLKPPVKAAASVEVEKRLDTVSDSQGAEYQFGATIDSSGQTAISRTFQILYRNESVVLNDSFVFRLHLLVNSDKIVQEVDQADYQMLVELFFSDSDYGIVRPVKNNWLGKPPSNMRVSTPAFYVVLFSNKALIPQSSKTSLVEKQLQFAYDTHRSLCSTLLSAQVNLLAYFQCLSELLPDNQRMDIGFVDFGEKLDVLCTAVEGTVGCEETFSQVCSDLNNLSSELSLVWSQFLEFFSLNKAILPFMRREHHKQRLSHFSEAFFIKEYPWNELQNAPHFLYQQQQSLAQSVKTSRYYQSIPPVQVECPLLDGDPSSIPIIFEDKFSFLEPREPDIPRNPEMEEMFFTVGSDETDNITDESFLVINGQDSDEADKNSTASKTVSEESVHQPEIQQGDPSRATEKVLNRETDLTEGTGEGDGTAALDDINIALNGEIDDTPNESSSNLTEDLSSFLRNSESTQPLIAEDGNISDCETQSEDKDVKVERTSEVKPSECDEESEFVDAAAINGIEMSPSATIDVENSDPSDEIDSPSENAPVKQTEKEANAQSDAESALVCNDTVKESAEITDSSNEENSEDPEPLFIANGSQDELLSSSATDTAADSSNNETPMSSEASTCATSGNQSDVVTEQPNISGISSRNSVTVTDGAPTGQTRKNKKKSVPKGLSSSSLGGCFPLACAGNTSPAFTLSRGDSVYGGSLRSSDRQLVGIREPYFSAGAPEGIETHLIVCVHGLDGNSGDLRLVRCYLEMALPSTRLDFLMSEINQPDTFVTFEEMTEKLVQEITHHIEAYNLFPTKISFVGHSLGNIIIRSALGHPELRPFLDKIHTFLSLSGPHLGMLFPTSSLVSTGLWFMQKWKKSDSLLQLSLHDHSDPRQTFIYRLSQSEGLQYFKNILLVSSVQDHYVPYHSARIESCRAAVKDNSDVAVAYREMIDNLLKPLEGRKDMNLVRYSVYHNLPSSANSFIGRAAHIAMLDSELFIEKLLLVSALDYFR</sequence>
<feature type="compositionally biased region" description="Low complexity" evidence="2">
    <location>
        <begin position="627"/>
        <end position="638"/>
    </location>
</feature>
<evidence type="ECO:0000256" key="2">
    <source>
        <dbReference type="SAM" id="MobiDB-lite"/>
    </source>
</evidence>
<feature type="compositionally biased region" description="Acidic residues" evidence="2">
    <location>
        <begin position="604"/>
        <end position="613"/>
    </location>
</feature>
<dbReference type="STRING" id="50429.A0A2B4SE16"/>
<evidence type="ECO:0000313" key="4">
    <source>
        <dbReference type="EMBL" id="PFX27339.1"/>
    </source>
</evidence>
<dbReference type="InterPro" id="IPR007751">
    <property type="entry name" value="DUF676_lipase-like"/>
</dbReference>
<feature type="domain" description="DUF676" evidence="3">
    <location>
        <begin position="757"/>
        <end position="948"/>
    </location>
</feature>
<proteinExistence type="inferred from homology"/>
<dbReference type="Pfam" id="PF05057">
    <property type="entry name" value="DUF676"/>
    <property type="match status" value="1"/>
</dbReference>
<name>A0A2B4SE16_STYPI</name>
<dbReference type="Proteomes" id="UP000225706">
    <property type="component" value="Unassembled WGS sequence"/>
</dbReference>
<evidence type="ECO:0000313" key="5">
    <source>
        <dbReference type="Proteomes" id="UP000225706"/>
    </source>
</evidence>
<dbReference type="InterPro" id="IPR029058">
    <property type="entry name" value="AB_hydrolase_fold"/>
</dbReference>
<dbReference type="PANTHER" id="PTHR12482">
    <property type="entry name" value="LIPASE ROG1-RELATED-RELATED"/>
    <property type="match status" value="1"/>
</dbReference>
<evidence type="ECO:0000259" key="3">
    <source>
        <dbReference type="Pfam" id="PF05057"/>
    </source>
</evidence>
<evidence type="ECO:0000256" key="1">
    <source>
        <dbReference type="ARBA" id="ARBA00007949"/>
    </source>
</evidence>
<reference evidence="5" key="1">
    <citation type="journal article" date="2017" name="bioRxiv">
        <title>Comparative analysis of the genomes of Stylophora pistillata and Acropora digitifera provides evidence for extensive differences between species of corals.</title>
        <authorList>
            <person name="Voolstra C.R."/>
            <person name="Li Y."/>
            <person name="Liew Y.J."/>
            <person name="Baumgarten S."/>
            <person name="Zoccola D."/>
            <person name="Flot J.-F."/>
            <person name="Tambutte S."/>
            <person name="Allemand D."/>
            <person name="Aranda M."/>
        </authorList>
    </citation>
    <scope>NUCLEOTIDE SEQUENCE [LARGE SCALE GENOMIC DNA]</scope>
</reference>
<keyword evidence="5" id="KW-1185">Reference proteome</keyword>
<dbReference type="InterPro" id="IPR044294">
    <property type="entry name" value="Lipase-like"/>
</dbReference>
<dbReference type="PANTHER" id="PTHR12482:SF5">
    <property type="entry name" value="DUF676 DOMAIN-CONTAINING PROTEIN"/>
    <property type="match status" value="1"/>
</dbReference>
<gene>
    <name evidence="4" type="primary">Fam135a</name>
    <name evidence="4" type="ORF">AWC38_SpisGene7955</name>
</gene>
<feature type="region of interest" description="Disordered" evidence="2">
    <location>
        <begin position="507"/>
        <end position="701"/>
    </location>
</feature>